<feature type="domain" description="ChrB N-terminal" evidence="1">
    <location>
        <begin position="26"/>
        <end position="184"/>
    </location>
</feature>
<evidence type="ECO:0000313" key="3">
    <source>
        <dbReference type="Proteomes" id="UP000466794"/>
    </source>
</evidence>
<dbReference type="RefSeq" id="WP_328601764.1">
    <property type="nucleotide sequence ID" value="NZ_WRPP01000002.1"/>
</dbReference>
<dbReference type="EMBL" id="WRPP01000002">
    <property type="protein sequence ID" value="MVU78049.1"/>
    <property type="molecule type" value="Genomic_DNA"/>
</dbReference>
<accession>A0A7K1UV52</accession>
<keyword evidence="3" id="KW-1185">Reference proteome</keyword>
<evidence type="ECO:0000259" key="1">
    <source>
        <dbReference type="Pfam" id="PF20229"/>
    </source>
</evidence>
<organism evidence="2 3">
    <name type="scientific">Nocardia terrae</name>
    <dbReference type="NCBI Taxonomy" id="2675851"/>
    <lineage>
        <taxon>Bacteria</taxon>
        <taxon>Bacillati</taxon>
        <taxon>Actinomycetota</taxon>
        <taxon>Actinomycetes</taxon>
        <taxon>Mycobacteriales</taxon>
        <taxon>Nocardiaceae</taxon>
        <taxon>Nocardia</taxon>
    </lineage>
</organism>
<proteinExistence type="predicted"/>
<dbReference type="Proteomes" id="UP000466794">
    <property type="component" value="Unassembled WGS sequence"/>
</dbReference>
<dbReference type="AlphaFoldDB" id="A0A7K1UV52"/>
<dbReference type="Pfam" id="PF20229">
    <property type="entry name" value="ChrB_N"/>
    <property type="match status" value="1"/>
</dbReference>
<reference evidence="2 3" key="1">
    <citation type="submission" date="2019-12" db="EMBL/GenBank/DDBJ databases">
        <title>Nocardia sp. nov. ET3-3 isolated from soil.</title>
        <authorList>
            <person name="Kanchanasin P."/>
            <person name="Tanasupawat S."/>
            <person name="Yuki M."/>
            <person name="Kudo T."/>
        </authorList>
    </citation>
    <scope>NUCLEOTIDE SEQUENCE [LARGE SCALE GENOMIC DNA]</scope>
    <source>
        <strain evidence="2 3">ET3-3</strain>
    </source>
</reference>
<protein>
    <submittedName>
        <fullName evidence="2">Chromate resistance protein ChrB</fullName>
    </submittedName>
</protein>
<name>A0A7K1UV52_9NOCA</name>
<dbReference type="InterPro" id="IPR046858">
    <property type="entry name" value="ChrB_N"/>
</dbReference>
<sequence length="184" mass="20875">MTEDHPVGLRWLVLVVRVPAEPSRHRVAVWRELRRVGALQIGQGVWMVPDVPVFAEGVTRVIELAERGEGEVLVLDATGRSDADGARLEGLFTAERAEEWTEFLAECVGFDAEIDKEIAKGKFTMAELEEEEQSLERLRRWHRAIKSRDVFGAPAAVEAEQQLDHCADRLADYTERVFRALHQM</sequence>
<gene>
    <name evidence="2" type="ORF">GPX89_12430</name>
</gene>
<evidence type="ECO:0000313" key="2">
    <source>
        <dbReference type="EMBL" id="MVU78049.1"/>
    </source>
</evidence>
<comment type="caution">
    <text evidence="2">The sequence shown here is derived from an EMBL/GenBank/DDBJ whole genome shotgun (WGS) entry which is preliminary data.</text>
</comment>